<dbReference type="Proteomes" id="UP001155500">
    <property type="component" value="Unassembled WGS sequence"/>
</dbReference>
<keyword evidence="2 3" id="KW-0040">ANK repeat</keyword>
<evidence type="ECO:0000256" key="3">
    <source>
        <dbReference type="PROSITE-ProRule" id="PRU00023"/>
    </source>
</evidence>
<name>A0A9X4PM17_9PAST</name>
<gene>
    <name evidence="4" type="ORF">A6A20_01365</name>
</gene>
<feature type="repeat" description="ANK" evidence="3">
    <location>
        <begin position="32"/>
        <end position="64"/>
    </location>
</feature>
<dbReference type="PROSITE" id="PS50088">
    <property type="entry name" value="ANK_REPEAT"/>
    <property type="match status" value="2"/>
</dbReference>
<keyword evidence="1" id="KW-0677">Repeat</keyword>
<keyword evidence="5" id="KW-1185">Reference proteome</keyword>
<protein>
    <recommendedName>
        <fullName evidence="6">Ankyrin repeat protein</fullName>
    </recommendedName>
</protein>
<comment type="caution">
    <text evidence="4">The sequence shown here is derived from an EMBL/GenBank/DDBJ whole genome shotgun (WGS) entry which is preliminary data.</text>
</comment>
<dbReference type="InterPro" id="IPR036770">
    <property type="entry name" value="Ankyrin_rpt-contain_sf"/>
</dbReference>
<dbReference type="RefSeq" id="WP_279571794.1">
    <property type="nucleotide sequence ID" value="NZ_LWID01000001.1"/>
</dbReference>
<dbReference type="SUPFAM" id="SSF48403">
    <property type="entry name" value="Ankyrin repeat"/>
    <property type="match status" value="1"/>
</dbReference>
<proteinExistence type="predicted"/>
<evidence type="ECO:0000256" key="1">
    <source>
        <dbReference type="ARBA" id="ARBA00022737"/>
    </source>
</evidence>
<feature type="repeat" description="ANK" evidence="3">
    <location>
        <begin position="65"/>
        <end position="97"/>
    </location>
</feature>
<organism evidence="4 5">
    <name type="scientific">Volucribacter amazonae</name>
    <dbReference type="NCBI Taxonomy" id="256731"/>
    <lineage>
        <taxon>Bacteria</taxon>
        <taxon>Pseudomonadati</taxon>
        <taxon>Pseudomonadota</taxon>
        <taxon>Gammaproteobacteria</taxon>
        <taxon>Pasteurellales</taxon>
        <taxon>Pasteurellaceae</taxon>
        <taxon>Volucribacter</taxon>
    </lineage>
</organism>
<sequence>MGRKELLELFNKYQKHPDFLEEISDINQKNIDGDNMLHIATRKKDIHDIKVLIEYGINIDDQGDLGYTAIHYACINGYQDIVELLLFYGANPNIKDEFGQTALDIAFSSNEHNKKKIISILKKNIKNKKYGDKSY</sequence>
<dbReference type="EMBL" id="LWID01000001">
    <property type="protein sequence ID" value="MDG6894308.1"/>
    <property type="molecule type" value="Genomic_DNA"/>
</dbReference>
<dbReference type="PANTHER" id="PTHR24198:SF165">
    <property type="entry name" value="ANKYRIN REPEAT-CONTAINING PROTEIN-RELATED"/>
    <property type="match status" value="1"/>
</dbReference>
<evidence type="ECO:0000313" key="4">
    <source>
        <dbReference type="EMBL" id="MDG6894308.1"/>
    </source>
</evidence>
<evidence type="ECO:0000313" key="5">
    <source>
        <dbReference type="Proteomes" id="UP001155500"/>
    </source>
</evidence>
<evidence type="ECO:0008006" key="6">
    <source>
        <dbReference type="Google" id="ProtNLM"/>
    </source>
</evidence>
<reference evidence="4" key="1">
    <citation type="submission" date="2016-03" db="EMBL/GenBank/DDBJ databases">
        <title>Co-evolution between Pasteurellaceae and their hosts.</title>
        <authorList>
            <person name="Hansen M.J."/>
            <person name="Bojesen A.M."/>
            <person name="Planet P."/>
        </authorList>
    </citation>
    <scope>NUCLEOTIDE SEQUENCE</scope>
    <source>
        <strain evidence="4">146/S8/89</strain>
    </source>
</reference>
<dbReference type="InterPro" id="IPR002110">
    <property type="entry name" value="Ankyrin_rpt"/>
</dbReference>
<dbReference type="PANTHER" id="PTHR24198">
    <property type="entry name" value="ANKYRIN REPEAT AND PROTEIN KINASE DOMAIN-CONTAINING PROTEIN"/>
    <property type="match status" value="1"/>
</dbReference>
<dbReference type="SMART" id="SM00248">
    <property type="entry name" value="ANK"/>
    <property type="match status" value="3"/>
</dbReference>
<dbReference type="PROSITE" id="PS50297">
    <property type="entry name" value="ANK_REP_REGION"/>
    <property type="match status" value="2"/>
</dbReference>
<accession>A0A9X4PM17</accession>
<dbReference type="Gene3D" id="1.25.40.20">
    <property type="entry name" value="Ankyrin repeat-containing domain"/>
    <property type="match status" value="1"/>
</dbReference>
<evidence type="ECO:0000256" key="2">
    <source>
        <dbReference type="ARBA" id="ARBA00023043"/>
    </source>
</evidence>
<dbReference type="AlphaFoldDB" id="A0A9X4PM17"/>
<dbReference type="Pfam" id="PF12796">
    <property type="entry name" value="Ank_2"/>
    <property type="match status" value="1"/>
</dbReference>